<dbReference type="Gene3D" id="1.20.1540.10">
    <property type="entry name" value="Rhomboid-like"/>
    <property type="match status" value="1"/>
</dbReference>
<feature type="transmembrane region" description="Helical" evidence="8">
    <location>
        <begin position="80"/>
        <end position="99"/>
    </location>
</feature>
<feature type="domain" description="Peptidase S54 rhomboid" evidence="9">
    <location>
        <begin position="40"/>
        <end position="182"/>
    </location>
</feature>
<sequence length="193" mass="22027">MNKDHFLISRIIFIAWCASISACMQVFSDRFIYWREDLPQQFWRFWTAHWVHVGWMHFVLNMLAFACLPFIFPQSKNWQLLILILCISPIISLGFYWFMPYISAYAGFSGVLHGLYVAVALVSLKYKKERNFAGLVLGLVIAKIVWENTFGNTGTAQLIGSPVLIESHLLGALSGALAGSVYLCWIKLKVRVS</sequence>
<dbReference type="GO" id="GO:0008233">
    <property type="term" value="F:peptidase activity"/>
    <property type="evidence" value="ECO:0007669"/>
    <property type="project" value="UniProtKB-KW"/>
</dbReference>
<organism evidence="10 11">
    <name type="scientific">Acinetobacter baylyi</name>
    <dbReference type="NCBI Taxonomy" id="202950"/>
    <lineage>
        <taxon>Bacteria</taxon>
        <taxon>Pseudomonadati</taxon>
        <taxon>Pseudomonadota</taxon>
        <taxon>Gammaproteobacteria</taxon>
        <taxon>Moraxellales</taxon>
        <taxon>Moraxellaceae</taxon>
        <taxon>Acinetobacter</taxon>
    </lineage>
</organism>
<dbReference type="EMBL" id="JAUTBK010000002">
    <property type="protein sequence ID" value="MDQ1208743.1"/>
    <property type="molecule type" value="Genomic_DNA"/>
</dbReference>
<dbReference type="InterPro" id="IPR023826">
    <property type="entry name" value="Rhom-like_SP_proteobac"/>
</dbReference>
<evidence type="ECO:0000256" key="2">
    <source>
        <dbReference type="ARBA" id="ARBA00009045"/>
    </source>
</evidence>
<name>A0ABU0UW14_ACIBI</name>
<evidence type="ECO:0000256" key="6">
    <source>
        <dbReference type="ARBA" id="ARBA00022989"/>
    </source>
</evidence>
<comment type="similarity">
    <text evidence="2">Belongs to the peptidase S54 family.</text>
</comment>
<keyword evidence="4 8" id="KW-0812">Transmembrane</keyword>
<feature type="transmembrane region" description="Helical" evidence="8">
    <location>
        <begin position="47"/>
        <end position="68"/>
    </location>
</feature>
<keyword evidence="3 10" id="KW-0645">Protease</keyword>
<comment type="caution">
    <text evidence="10">The sequence shown here is derived from an EMBL/GenBank/DDBJ whole genome shotgun (WGS) entry which is preliminary data.</text>
</comment>
<evidence type="ECO:0000256" key="8">
    <source>
        <dbReference type="SAM" id="Phobius"/>
    </source>
</evidence>
<dbReference type="PANTHER" id="PTHR43066:SF1">
    <property type="entry name" value="RHOMBOID PROTEIN 2"/>
    <property type="match status" value="1"/>
</dbReference>
<gene>
    <name evidence="10" type="ORF">QE380_001666</name>
</gene>
<feature type="transmembrane region" description="Helical" evidence="8">
    <location>
        <begin position="7"/>
        <end position="27"/>
    </location>
</feature>
<reference evidence="10 11" key="1">
    <citation type="submission" date="2023-07" db="EMBL/GenBank/DDBJ databases">
        <title>Functional and genomic diversity of the sorghum phyllosphere microbiome.</title>
        <authorList>
            <person name="Shade A."/>
        </authorList>
    </citation>
    <scope>NUCLEOTIDE SEQUENCE [LARGE SCALE GENOMIC DNA]</scope>
    <source>
        <strain evidence="10 11">SORGH_AS_0887</strain>
    </source>
</reference>
<feature type="transmembrane region" description="Helical" evidence="8">
    <location>
        <begin position="169"/>
        <end position="188"/>
    </location>
</feature>
<keyword evidence="11" id="KW-1185">Reference proteome</keyword>
<evidence type="ECO:0000256" key="7">
    <source>
        <dbReference type="ARBA" id="ARBA00023136"/>
    </source>
</evidence>
<protein>
    <submittedName>
        <fullName evidence="10">Rhomboid family GlyGly-CTERM serine protease</fullName>
    </submittedName>
</protein>
<evidence type="ECO:0000256" key="1">
    <source>
        <dbReference type="ARBA" id="ARBA00004141"/>
    </source>
</evidence>
<evidence type="ECO:0000259" key="9">
    <source>
        <dbReference type="Pfam" id="PF01694"/>
    </source>
</evidence>
<evidence type="ECO:0000256" key="4">
    <source>
        <dbReference type="ARBA" id="ARBA00022692"/>
    </source>
</evidence>
<dbReference type="InterPro" id="IPR035952">
    <property type="entry name" value="Rhomboid-like_sf"/>
</dbReference>
<dbReference type="RefSeq" id="WP_004924185.1">
    <property type="nucleotide sequence ID" value="NZ_BCMA01000018.1"/>
</dbReference>
<evidence type="ECO:0000313" key="10">
    <source>
        <dbReference type="EMBL" id="MDQ1208743.1"/>
    </source>
</evidence>
<dbReference type="PROSITE" id="PS51257">
    <property type="entry name" value="PROKAR_LIPOPROTEIN"/>
    <property type="match status" value="1"/>
</dbReference>
<feature type="transmembrane region" description="Helical" evidence="8">
    <location>
        <begin position="131"/>
        <end position="149"/>
    </location>
</feature>
<dbReference type="Pfam" id="PF01694">
    <property type="entry name" value="Rhomboid"/>
    <property type="match status" value="1"/>
</dbReference>
<dbReference type="GO" id="GO:0006508">
    <property type="term" value="P:proteolysis"/>
    <property type="evidence" value="ECO:0007669"/>
    <property type="project" value="UniProtKB-KW"/>
</dbReference>
<evidence type="ECO:0000256" key="5">
    <source>
        <dbReference type="ARBA" id="ARBA00022801"/>
    </source>
</evidence>
<feature type="transmembrane region" description="Helical" evidence="8">
    <location>
        <begin position="105"/>
        <end position="124"/>
    </location>
</feature>
<dbReference type="GeneID" id="45235402"/>
<accession>A0ABU0UW14</accession>
<dbReference type="NCBIfam" id="TIGR03902">
    <property type="entry name" value="rhom_GG_sort"/>
    <property type="match status" value="1"/>
</dbReference>
<dbReference type="InterPro" id="IPR022764">
    <property type="entry name" value="Peptidase_S54_rhomboid_dom"/>
</dbReference>
<dbReference type="SUPFAM" id="SSF144091">
    <property type="entry name" value="Rhomboid-like"/>
    <property type="match status" value="1"/>
</dbReference>
<keyword evidence="6 8" id="KW-1133">Transmembrane helix</keyword>
<comment type="subcellular location">
    <subcellularLocation>
        <location evidence="1">Membrane</location>
        <topology evidence="1">Multi-pass membrane protein</topology>
    </subcellularLocation>
</comment>
<evidence type="ECO:0000256" key="3">
    <source>
        <dbReference type="ARBA" id="ARBA00022670"/>
    </source>
</evidence>
<proteinExistence type="inferred from homology"/>
<evidence type="ECO:0000313" key="11">
    <source>
        <dbReference type="Proteomes" id="UP001233360"/>
    </source>
</evidence>
<keyword evidence="7 8" id="KW-0472">Membrane</keyword>
<keyword evidence="5" id="KW-0378">Hydrolase</keyword>
<dbReference type="Proteomes" id="UP001233360">
    <property type="component" value="Unassembled WGS sequence"/>
</dbReference>
<dbReference type="PANTHER" id="PTHR43066">
    <property type="entry name" value="RHOMBOID-RELATED PROTEIN"/>
    <property type="match status" value="1"/>
</dbReference>